<feature type="transmembrane region" description="Helical" evidence="1">
    <location>
        <begin position="97"/>
        <end position="117"/>
    </location>
</feature>
<feature type="transmembrane region" description="Helical" evidence="1">
    <location>
        <begin position="12"/>
        <end position="45"/>
    </location>
</feature>
<dbReference type="AlphaFoldDB" id="A0A090KWQ4"/>
<name>A0A090KWQ4_STRRB</name>
<evidence type="ECO:0000313" key="5">
    <source>
        <dbReference type="WormBase" id="SRAE_1000021600"/>
    </source>
</evidence>
<feature type="transmembrane region" description="Helical" evidence="1">
    <location>
        <begin position="65"/>
        <end position="85"/>
    </location>
</feature>
<evidence type="ECO:0000256" key="1">
    <source>
        <dbReference type="SAM" id="Phobius"/>
    </source>
</evidence>
<keyword evidence="1" id="KW-0472">Membrane</keyword>
<proteinExistence type="predicted"/>
<evidence type="ECO:0000313" key="3">
    <source>
        <dbReference type="Proteomes" id="UP000035682"/>
    </source>
</evidence>
<dbReference type="WBParaSite" id="SRAE_1000021600.1">
    <property type="protein sequence ID" value="SRAE_1000021600.1"/>
    <property type="gene ID" value="WBGene00256810"/>
</dbReference>
<dbReference type="RefSeq" id="XP_024501142.1">
    <property type="nucleotide sequence ID" value="XM_024647022.1"/>
</dbReference>
<dbReference type="EMBL" id="LN609528">
    <property type="protein sequence ID" value="CEF61940.1"/>
    <property type="molecule type" value="Genomic_DNA"/>
</dbReference>
<gene>
    <name evidence="2 4 5" type="ORF">SRAE_1000021600</name>
</gene>
<accession>A0A090KWQ4</accession>
<dbReference type="Proteomes" id="UP000035682">
    <property type="component" value="Unplaced"/>
</dbReference>
<dbReference type="GeneID" id="36374305"/>
<keyword evidence="1" id="KW-0812">Transmembrane</keyword>
<evidence type="ECO:0000313" key="2">
    <source>
        <dbReference type="EMBL" id="CEF61940.1"/>
    </source>
</evidence>
<reference evidence="2 3" key="1">
    <citation type="submission" date="2014-09" db="EMBL/GenBank/DDBJ databases">
        <authorList>
            <person name="Martin A.A."/>
        </authorList>
    </citation>
    <scope>NUCLEOTIDE SEQUENCE</scope>
    <source>
        <strain evidence="3">ED321</strain>
        <strain evidence="2">ED321 Heterogonic</strain>
    </source>
</reference>
<protein>
    <submittedName>
        <fullName evidence="2 4">Uncharacterized protein</fullName>
    </submittedName>
</protein>
<feature type="transmembrane region" description="Helical" evidence="1">
    <location>
        <begin position="137"/>
        <end position="161"/>
    </location>
</feature>
<keyword evidence="3" id="KW-1185">Reference proteome</keyword>
<dbReference type="WormBase" id="SRAE_1000021600">
    <property type="protein sequence ID" value="SRP05265"/>
    <property type="gene ID" value="WBGene00256810"/>
</dbReference>
<sequence length="167" mass="19293">MFRIEKKYRWRTIIRVICLLLSIISAIVILIGPGFCITITNISFYENICRNFSVSDWSFSVAAPYLQISVIFLTLTFSIMNIIEISSETTIKLRKNLITICSCIFTYSYAFTIEIIIYTNLIQAYYIDNTFSFSIKIYGYLGAGICFILATILSIIDYILFKKQCIH</sequence>
<evidence type="ECO:0000313" key="4">
    <source>
        <dbReference type="WBParaSite" id="SRAE_1000021600.1"/>
    </source>
</evidence>
<keyword evidence="1" id="KW-1133">Transmembrane helix</keyword>
<reference evidence="4" key="2">
    <citation type="submission" date="2020-12" db="UniProtKB">
        <authorList>
            <consortium name="WormBaseParasite"/>
        </authorList>
    </citation>
    <scope>IDENTIFICATION</scope>
</reference>
<dbReference type="CTD" id="36374305"/>
<organism evidence="2">
    <name type="scientific">Strongyloides ratti</name>
    <name type="common">Parasitic roundworm</name>
    <dbReference type="NCBI Taxonomy" id="34506"/>
    <lineage>
        <taxon>Eukaryota</taxon>
        <taxon>Metazoa</taxon>
        <taxon>Ecdysozoa</taxon>
        <taxon>Nematoda</taxon>
        <taxon>Chromadorea</taxon>
        <taxon>Rhabditida</taxon>
        <taxon>Tylenchina</taxon>
        <taxon>Panagrolaimomorpha</taxon>
        <taxon>Strongyloidoidea</taxon>
        <taxon>Strongyloididae</taxon>
        <taxon>Strongyloides</taxon>
    </lineage>
</organism>